<name>A0A8J6IUJ9_9ALTE</name>
<dbReference type="Proteomes" id="UP000601768">
    <property type="component" value="Unassembled WGS sequence"/>
</dbReference>
<dbReference type="Gene3D" id="3.40.190.10">
    <property type="entry name" value="Periplasmic binding protein-like II"/>
    <property type="match status" value="1"/>
</dbReference>
<accession>A0A8J6IUJ9</accession>
<dbReference type="SUPFAM" id="SSF53850">
    <property type="entry name" value="Periplasmic binding protein-like II"/>
    <property type="match status" value="1"/>
</dbReference>
<reference evidence="3" key="1">
    <citation type="journal article" date="2018" name="Int. J. Syst. Evol. Microbiol.">
        <title>Neptunicella marina gen. nov., sp. nov., isolated from surface seawater.</title>
        <authorList>
            <person name="Liu X."/>
            <person name="Lai Q."/>
            <person name="Du Y."/>
            <person name="Zhang X."/>
            <person name="Liu Z."/>
            <person name="Sun F."/>
            <person name="Shao Z."/>
        </authorList>
    </citation>
    <scope>NUCLEOTIDE SEQUENCE</scope>
    <source>
        <strain evidence="3">S27-2</strain>
    </source>
</reference>
<feature type="domain" description="PBP" evidence="2">
    <location>
        <begin position="29"/>
        <end position="135"/>
    </location>
</feature>
<evidence type="ECO:0000313" key="3">
    <source>
        <dbReference type="EMBL" id="MBC3765903.1"/>
    </source>
</evidence>
<evidence type="ECO:0000256" key="1">
    <source>
        <dbReference type="SAM" id="SignalP"/>
    </source>
</evidence>
<organism evidence="3 4">
    <name type="scientific">Neptunicella marina</name>
    <dbReference type="NCBI Taxonomy" id="2125989"/>
    <lineage>
        <taxon>Bacteria</taxon>
        <taxon>Pseudomonadati</taxon>
        <taxon>Pseudomonadota</taxon>
        <taxon>Gammaproteobacteria</taxon>
        <taxon>Alteromonadales</taxon>
        <taxon>Alteromonadaceae</taxon>
        <taxon>Neptunicella</taxon>
    </lineage>
</organism>
<keyword evidence="4" id="KW-1185">Reference proteome</keyword>
<comment type="caution">
    <text evidence="3">The sequence shown here is derived from an EMBL/GenBank/DDBJ whole genome shotgun (WGS) entry which is preliminary data.</text>
</comment>
<evidence type="ECO:0000313" key="4">
    <source>
        <dbReference type="Proteomes" id="UP000601768"/>
    </source>
</evidence>
<sequence length="146" mass="16842">MQRIWVTVLLCVVMLASNVSLAQQISIQVYVNQTVPVTDLTPAQLRRIFTMRQTQWPNGEPIKVVVFKSQDPLHQQFAKNVLQLFPYQLERIWNRLIYSGQGERPVEVDSSVQMQRFISTHPGAIGYMPVTDTINDAHLIHVREDK</sequence>
<feature type="signal peptide" evidence="1">
    <location>
        <begin position="1"/>
        <end position="22"/>
    </location>
</feature>
<gene>
    <name evidence="3" type="ORF">H8B19_08440</name>
</gene>
<feature type="chain" id="PRO_5035313838" evidence="1">
    <location>
        <begin position="23"/>
        <end position="146"/>
    </location>
</feature>
<reference evidence="3" key="2">
    <citation type="submission" date="2020-08" db="EMBL/GenBank/DDBJ databases">
        <authorList>
            <person name="Lai Q."/>
        </authorList>
    </citation>
    <scope>NUCLEOTIDE SEQUENCE</scope>
    <source>
        <strain evidence="3">S27-2</strain>
    </source>
</reference>
<proteinExistence type="predicted"/>
<protein>
    <submittedName>
        <fullName evidence="3">Substrate-binding domain-containing protein</fullName>
    </submittedName>
</protein>
<evidence type="ECO:0000259" key="2">
    <source>
        <dbReference type="Pfam" id="PF12849"/>
    </source>
</evidence>
<dbReference type="AlphaFoldDB" id="A0A8J6IUJ9"/>
<dbReference type="Pfam" id="PF12849">
    <property type="entry name" value="PBP_like_2"/>
    <property type="match status" value="1"/>
</dbReference>
<dbReference type="EMBL" id="JACNEP010000005">
    <property type="protein sequence ID" value="MBC3765903.1"/>
    <property type="molecule type" value="Genomic_DNA"/>
</dbReference>
<keyword evidence="1" id="KW-0732">Signal</keyword>
<dbReference type="InterPro" id="IPR024370">
    <property type="entry name" value="PBP_domain"/>
</dbReference>